<keyword evidence="3 7" id="KW-0548">Nucleotidyltransferase</keyword>
<dbReference type="Pfam" id="PF22587">
    <property type="entry name" value="DNApolII_insertion"/>
    <property type="match status" value="1"/>
</dbReference>
<accession>A0ABS8QVC7</accession>
<dbReference type="InterPro" id="IPR006134">
    <property type="entry name" value="DNA-dir_DNA_pol_B_multi_dom"/>
</dbReference>
<dbReference type="InterPro" id="IPR043502">
    <property type="entry name" value="DNA/RNA_pol_sf"/>
</dbReference>
<evidence type="ECO:0000259" key="8">
    <source>
        <dbReference type="Pfam" id="PF00136"/>
    </source>
</evidence>
<dbReference type="Gene3D" id="1.10.132.60">
    <property type="entry name" value="DNA polymerase family B, C-terminal domain"/>
    <property type="match status" value="1"/>
</dbReference>
<feature type="domain" description="DNA polymerase II insertion" evidence="9">
    <location>
        <begin position="42"/>
        <end position="102"/>
    </location>
</feature>
<evidence type="ECO:0000313" key="11">
    <source>
        <dbReference type="Proteomes" id="UP001154922"/>
    </source>
</evidence>
<evidence type="ECO:0000256" key="5">
    <source>
        <dbReference type="ARBA" id="ARBA00023125"/>
    </source>
</evidence>
<proteinExistence type="inferred from homology"/>
<dbReference type="Gene3D" id="3.90.1600.10">
    <property type="entry name" value="Palm domain of DNA polymerase"/>
    <property type="match status" value="2"/>
</dbReference>
<dbReference type="SUPFAM" id="SSF53098">
    <property type="entry name" value="Ribonuclease H-like"/>
    <property type="match status" value="1"/>
</dbReference>
<dbReference type="Gene3D" id="3.30.420.10">
    <property type="entry name" value="Ribonuclease H-like superfamily/Ribonuclease H"/>
    <property type="match status" value="1"/>
</dbReference>
<dbReference type="InterPro" id="IPR042087">
    <property type="entry name" value="DNA_pol_B_thumb"/>
</dbReference>
<keyword evidence="2 7" id="KW-0808">Transferase</keyword>
<dbReference type="InterPro" id="IPR055208">
    <property type="entry name" value="PolB_insertion"/>
</dbReference>
<dbReference type="CDD" id="cd05537">
    <property type="entry name" value="POLBc_Pol_II"/>
    <property type="match status" value="1"/>
</dbReference>
<keyword evidence="7" id="KW-0235">DNA replication</keyword>
<evidence type="ECO:0000256" key="3">
    <source>
        <dbReference type="ARBA" id="ARBA00022695"/>
    </source>
</evidence>
<keyword evidence="11" id="KW-1185">Reference proteome</keyword>
<dbReference type="RefSeq" id="WP_231808646.1">
    <property type="nucleotide sequence ID" value="NZ_JAJOZG010000091.1"/>
</dbReference>
<dbReference type="InterPro" id="IPR023211">
    <property type="entry name" value="DNA_pol_palm_dom_sf"/>
</dbReference>
<dbReference type="InterPro" id="IPR036397">
    <property type="entry name" value="RNaseH_sf"/>
</dbReference>
<dbReference type="EMBL" id="JAJOZI010000073">
    <property type="protein sequence ID" value="MCD7039586.1"/>
    <property type="molecule type" value="Genomic_DNA"/>
</dbReference>
<protein>
    <recommendedName>
        <fullName evidence="7">DNA polymerase</fullName>
        <ecNumber evidence="7">2.7.7.7</ecNumber>
    </recommendedName>
</protein>
<evidence type="ECO:0000256" key="4">
    <source>
        <dbReference type="ARBA" id="ARBA00022932"/>
    </source>
</evidence>
<dbReference type="PANTHER" id="PTHR10322:SF23">
    <property type="entry name" value="DNA POLYMERASE DELTA CATALYTIC SUBUNIT"/>
    <property type="match status" value="1"/>
</dbReference>
<evidence type="ECO:0000256" key="2">
    <source>
        <dbReference type="ARBA" id="ARBA00022679"/>
    </source>
</evidence>
<keyword evidence="4 7" id="KW-0239">DNA-directed DNA polymerase</keyword>
<evidence type="ECO:0000313" key="10">
    <source>
        <dbReference type="EMBL" id="MCD7039586.1"/>
    </source>
</evidence>
<comment type="catalytic activity">
    <reaction evidence="6 7">
        <text>DNA(n) + a 2'-deoxyribonucleoside 5'-triphosphate = DNA(n+1) + diphosphate</text>
        <dbReference type="Rhea" id="RHEA:22508"/>
        <dbReference type="Rhea" id="RHEA-COMP:17339"/>
        <dbReference type="Rhea" id="RHEA-COMP:17340"/>
        <dbReference type="ChEBI" id="CHEBI:33019"/>
        <dbReference type="ChEBI" id="CHEBI:61560"/>
        <dbReference type="ChEBI" id="CHEBI:173112"/>
        <dbReference type="EC" id="2.7.7.7"/>
    </reaction>
</comment>
<dbReference type="Gene3D" id="2.40.50.590">
    <property type="match status" value="2"/>
</dbReference>
<dbReference type="SUPFAM" id="SSF56672">
    <property type="entry name" value="DNA/RNA polymerases"/>
    <property type="match status" value="1"/>
</dbReference>
<keyword evidence="5 7" id="KW-0238">DNA-binding</keyword>
<dbReference type="Proteomes" id="UP001154922">
    <property type="component" value="Unassembled WGS sequence"/>
</dbReference>
<dbReference type="EC" id="2.7.7.7" evidence="7"/>
<dbReference type="PROSITE" id="PS00116">
    <property type="entry name" value="DNA_POLYMERASE_B"/>
    <property type="match status" value="1"/>
</dbReference>
<dbReference type="NCBIfam" id="NF004422">
    <property type="entry name" value="PRK05762.1-4"/>
    <property type="match status" value="1"/>
</dbReference>
<dbReference type="Pfam" id="PF00136">
    <property type="entry name" value="DNA_pol_B"/>
    <property type="match status" value="1"/>
</dbReference>
<reference evidence="10 11" key="2">
    <citation type="journal article" date="2023" name="Plant Pathol.">
        <title>Dismantling and reorganizing Pseudomonas marginalis sensu#lato.</title>
        <authorList>
            <person name="Sawada H."/>
            <person name="Fujikawa T."/>
            <person name="Satou M."/>
        </authorList>
    </citation>
    <scope>NUCLEOTIDE SEQUENCE [LARGE SCALE GENOMIC DNA]</scope>
    <source>
        <strain evidence="10 11">MAFF 311096</strain>
    </source>
</reference>
<evidence type="ECO:0000256" key="6">
    <source>
        <dbReference type="ARBA" id="ARBA00049244"/>
    </source>
</evidence>
<dbReference type="PANTHER" id="PTHR10322">
    <property type="entry name" value="DNA POLYMERASE CATALYTIC SUBUNIT"/>
    <property type="match status" value="1"/>
</dbReference>
<organism evidence="10 11">
    <name type="scientific">Pseudomonas petroselini</name>
    <dbReference type="NCBI Taxonomy" id="2899822"/>
    <lineage>
        <taxon>Bacteria</taxon>
        <taxon>Pseudomonadati</taxon>
        <taxon>Pseudomonadota</taxon>
        <taxon>Gammaproteobacteria</taxon>
        <taxon>Pseudomonadales</taxon>
        <taxon>Pseudomonadaceae</taxon>
        <taxon>Pseudomonas</taxon>
    </lineage>
</organism>
<evidence type="ECO:0000256" key="7">
    <source>
        <dbReference type="RuleBase" id="RU000442"/>
    </source>
</evidence>
<comment type="similarity">
    <text evidence="1 7">Belongs to the DNA polymerase type-B family.</text>
</comment>
<dbReference type="CDD" id="cd05784">
    <property type="entry name" value="DNA_polB_II_exo"/>
    <property type="match status" value="1"/>
</dbReference>
<sequence length="785" mass="90076">MDLQQGFVLTRHWRDTPTGTEVSFWLATDQGPRFIRLPVQTSVMFVPEAHRKPLDWLLKGERDIELRPLQLCDFHHRPVLGLYTRQHRQAMDVEKRLRAAGVDVYEGDVRPPERYMMERFITAPVWFGGTPDASGVLCDAQMKPAPDYRPPLKLVSLDIETTAQGDLYSIALEGCGERQVYMLGPPNKTDVVDFRLDYCDTRAQLLERLNEWLAQHDPDAIIGWNVVQFDLRVLHEHAQRLNVPLMLGRGDEPMAWREHGSRNHYFAAAAGRLIIDGIEALRSATWSFESFSLENVAQTLLGEGKDISTPYQRMDEINRMFAEDKPALARYNLKDCELVTRIFEKTELLKFLLERASVTGLPADRNGGSVAAFTHLYMPLMHRQGFVAPNLGDKPPQASPGGFVMDSRPGLYESVLVLDYKSLYPSIIRSFLIDPVGLIEGLKYPDDSDSVEGFRGARFSRTRHCLPAIVARVSEGREVAKREHNAPLSQALKIIMNAFYGVLGSSGCRFFDTRLASSITMRGHQIMRQTRELVEAQGYEVIYGDTDSTFVWLGSAHTQEEASRIGRGLVQHVNDWWREHLHTTFGLQSALELQYETHFTRFLMPTIRGAEEGSKKRYAGLVVRSDGSEDMVYKGLETVRSDWSPLARRFQQELYQRIFHRQPHQDYIRDYVRRTLSGEFDELLIYRKRLRRRLDDYERNVPPHVRAARLADEYNDRLNRPRQYQRGGWISYVISVNGPEPLEVRQAPIDYDHYVTRQLQPVADAILPFVNDDFSTLVGGQMGLF</sequence>
<gene>
    <name evidence="10" type="ORF">LRQ20_14770</name>
</gene>
<dbReference type="GO" id="GO:0003887">
    <property type="term" value="F:DNA-directed DNA polymerase activity"/>
    <property type="evidence" value="ECO:0007669"/>
    <property type="project" value="UniProtKB-EC"/>
</dbReference>
<name>A0ABS8QVC7_9PSED</name>
<dbReference type="Pfam" id="PF21474">
    <property type="entry name" value="DNApolII_N"/>
    <property type="match status" value="1"/>
</dbReference>
<evidence type="ECO:0000259" key="9">
    <source>
        <dbReference type="Pfam" id="PF22587"/>
    </source>
</evidence>
<reference evidence="10 11" key="1">
    <citation type="journal article" date="2022" name="Int. J. Syst. Evol. Microbiol.">
        <title>Pseudomonas petroselini sp. nov., a pathogen causing bacterial rot of parsley in Japan.</title>
        <authorList>
            <person name="Sawada H."/>
            <person name="Fujikawa T."/>
            <person name="Osada S."/>
            <person name="Satou M."/>
        </authorList>
    </citation>
    <scope>NUCLEOTIDE SEQUENCE [LARGE SCALE GENOMIC DNA]</scope>
    <source>
        <strain evidence="10 11">MAFF 311096</strain>
    </source>
</reference>
<dbReference type="InterPro" id="IPR017964">
    <property type="entry name" value="DNA-dir_DNA_pol_B_CS"/>
</dbReference>
<dbReference type="NCBIfam" id="NF004421">
    <property type="entry name" value="PRK05762.1-2"/>
    <property type="match status" value="1"/>
</dbReference>
<dbReference type="PRINTS" id="PR00106">
    <property type="entry name" value="DNAPOLB"/>
</dbReference>
<dbReference type="SMART" id="SM00486">
    <property type="entry name" value="POLBc"/>
    <property type="match status" value="1"/>
</dbReference>
<feature type="domain" description="DNA-directed DNA polymerase family B multifunctional" evidence="8">
    <location>
        <begin position="378"/>
        <end position="739"/>
    </location>
</feature>
<evidence type="ECO:0000256" key="1">
    <source>
        <dbReference type="ARBA" id="ARBA00005755"/>
    </source>
</evidence>
<dbReference type="InterPro" id="IPR006172">
    <property type="entry name" value="DNA-dir_DNA_pol_B"/>
</dbReference>
<comment type="caution">
    <text evidence="10">The sequence shown here is derived from an EMBL/GenBank/DDBJ whole genome shotgun (WGS) entry which is preliminary data.</text>
</comment>
<dbReference type="InterPro" id="IPR012337">
    <property type="entry name" value="RNaseH-like_sf"/>
</dbReference>
<dbReference type="InterPro" id="IPR050240">
    <property type="entry name" value="DNA_pol_type-B"/>
</dbReference>